<evidence type="ECO:0000256" key="1">
    <source>
        <dbReference type="ARBA" id="ARBA00010931"/>
    </source>
</evidence>
<dbReference type="SUPFAM" id="SSF69572">
    <property type="entry name" value="Activating enzymes of the ubiquitin-like proteins"/>
    <property type="match status" value="1"/>
</dbReference>
<dbReference type="GO" id="GO:0015031">
    <property type="term" value="P:protein transport"/>
    <property type="evidence" value="ECO:0007669"/>
    <property type="project" value="UniProtKB-KW"/>
</dbReference>
<organism evidence="12 13">
    <name type="scientific">Asbolus verrucosus</name>
    <name type="common">Desert ironclad beetle</name>
    <dbReference type="NCBI Taxonomy" id="1661398"/>
    <lineage>
        <taxon>Eukaryota</taxon>
        <taxon>Metazoa</taxon>
        <taxon>Ecdysozoa</taxon>
        <taxon>Arthropoda</taxon>
        <taxon>Hexapoda</taxon>
        <taxon>Insecta</taxon>
        <taxon>Pterygota</taxon>
        <taxon>Neoptera</taxon>
        <taxon>Endopterygota</taxon>
        <taxon>Coleoptera</taxon>
        <taxon>Polyphaga</taxon>
        <taxon>Cucujiformia</taxon>
        <taxon>Tenebrionidae</taxon>
        <taxon>Pimeliinae</taxon>
        <taxon>Asbolus</taxon>
    </lineage>
</organism>
<dbReference type="CDD" id="cd01486">
    <property type="entry name" value="Apg7"/>
    <property type="match status" value="1"/>
</dbReference>
<dbReference type="AlphaFoldDB" id="A0A482VW36"/>
<keyword evidence="6" id="KW-0072">Autophagy</keyword>
<keyword evidence="13" id="KW-1185">Reference proteome</keyword>
<dbReference type="InterPro" id="IPR035985">
    <property type="entry name" value="Ubiquitin-activating_enz"/>
</dbReference>
<dbReference type="GO" id="GO:0032446">
    <property type="term" value="P:protein modification by small protein conjugation"/>
    <property type="evidence" value="ECO:0007669"/>
    <property type="project" value="TreeGrafter"/>
</dbReference>
<dbReference type="GO" id="GO:0000407">
    <property type="term" value="C:phagophore assembly site"/>
    <property type="evidence" value="ECO:0007669"/>
    <property type="project" value="TreeGrafter"/>
</dbReference>
<evidence type="ECO:0000256" key="5">
    <source>
        <dbReference type="ARBA" id="ARBA00022927"/>
    </source>
</evidence>
<keyword evidence="4" id="KW-0813">Transport</keyword>
<dbReference type="EMBL" id="QDEB01057544">
    <property type="protein sequence ID" value="RZC36926.1"/>
    <property type="molecule type" value="Genomic_DNA"/>
</dbReference>
<evidence type="ECO:0000313" key="13">
    <source>
        <dbReference type="Proteomes" id="UP000292052"/>
    </source>
</evidence>
<dbReference type="Gene3D" id="3.40.50.720">
    <property type="entry name" value="NAD(P)-binding Rossmann-like Domain"/>
    <property type="match status" value="1"/>
</dbReference>
<evidence type="ECO:0000256" key="3">
    <source>
        <dbReference type="ARBA" id="ARBA00018730"/>
    </source>
</evidence>
<comment type="similarity">
    <text evidence="1">Belongs to the ATG7 family.</text>
</comment>
<dbReference type="Pfam" id="PF16420">
    <property type="entry name" value="ATG7_N"/>
    <property type="match status" value="1"/>
</dbReference>
<dbReference type="PANTHER" id="PTHR10953">
    <property type="entry name" value="UBIQUITIN-ACTIVATING ENZYME E1"/>
    <property type="match status" value="1"/>
</dbReference>
<evidence type="ECO:0000256" key="6">
    <source>
        <dbReference type="ARBA" id="ARBA00023006"/>
    </source>
</evidence>
<dbReference type="STRING" id="1661398.A0A482VW36"/>
<accession>A0A482VW36</accession>
<gene>
    <name evidence="12" type="ORF">BDFB_007909</name>
</gene>
<dbReference type="FunFam" id="3.40.140.70:FF:000001">
    <property type="entry name" value="Ubiquitin-like modifier-activating enzyme atg7"/>
    <property type="match status" value="1"/>
</dbReference>
<evidence type="ECO:0000313" key="12">
    <source>
        <dbReference type="EMBL" id="RZC36926.1"/>
    </source>
</evidence>
<dbReference type="GO" id="GO:0000422">
    <property type="term" value="P:autophagy of mitochondrion"/>
    <property type="evidence" value="ECO:0007669"/>
    <property type="project" value="TreeGrafter"/>
</dbReference>
<evidence type="ECO:0000256" key="9">
    <source>
        <dbReference type="ARBA" id="ARBA00032823"/>
    </source>
</evidence>
<dbReference type="Proteomes" id="UP000292052">
    <property type="component" value="Unassembled WGS sequence"/>
</dbReference>
<dbReference type="InterPro" id="IPR042522">
    <property type="entry name" value="Atg7_N_1"/>
</dbReference>
<dbReference type="GO" id="GO:0019779">
    <property type="term" value="F:Atg8 activating enzyme activity"/>
    <property type="evidence" value="ECO:0007669"/>
    <property type="project" value="TreeGrafter"/>
</dbReference>
<feature type="domain" description="Ubiquitin-like modifier-activating enzyme Atg7 N-terminal" evidence="11">
    <location>
        <begin position="8"/>
        <end position="229"/>
    </location>
</feature>
<dbReference type="GO" id="GO:0019778">
    <property type="term" value="F:Atg12 activating enzyme activity"/>
    <property type="evidence" value="ECO:0007669"/>
    <property type="project" value="TreeGrafter"/>
</dbReference>
<dbReference type="InterPro" id="IPR045886">
    <property type="entry name" value="ThiF/MoeB/HesA"/>
</dbReference>
<dbReference type="FunFam" id="3.40.50.720:FF:000243">
    <property type="entry name" value="Ubiquitin-like modifier-activating enzyme ATG7"/>
    <property type="match status" value="1"/>
</dbReference>
<dbReference type="GO" id="GO:0000045">
    <property type="term" value="P:autophagosome assembly"/>
    <property type="evidence" value="ECO:0007669"/>
    <property type="project" value="TreeGrafter"/>
</dbReference>
<evidence type="ECO:0000256" key="7">
    <source>
        <dbReference type="ARBA" id="ARBA00029897"/>
    </source>
</evidence>
<reference evidence="12 13" key="1">
    <citation type="submission" date="2017-03" db="EMBL/GenBank/DDBJ databases">
        <title>Genome of the blue death feigning beetle - Asbolus verrucosus.</title>
        <authorList>
            <person name="Rider S.D."/>
        </authorList>
    </citation>
    <scope>NUCLEOTIDE SEQUENCE [LARGE SCALE GENOMIC DNA]</scope>
    <source>
        <strain evidence="12">Butters</strain>
        <tissue evidence="12">Head and leg muscle</tissue>
    </source>
</reference>
<proteinExistence type="inferred from homology"/>
<sequence length="597" mass="67867">MGSEKPLLQFVPVSSFVQPSFWNKLSELKINVDRLNDHEREICGFFSNIPSTWTTHILEVDSTSFNSSFNAQNNCVPFHGKIFNKNTIEQFKDCDKTELINKEGRRFLDDLKSGKILEKPSMLNFFFILSFSDLKKYHFYYWFAFPVPHNLQIILNEVSLISDRLSESQLSTLTEDYLQLNFYQKPYFLFHENKIHTLQSKLLEISEKNYGEYYFAFADYVNVGKHPKSQLCEESVDLNLKLMKWRLLPDIDLDKIKNVKCLLLGAGTLGCSVARNLIGWGVRNITFVDNATVSYSNPIRQHLFNYEDAVNNKLKAQAAADNLRKIFPAINSQSHQFTIPMPGHNVSENTTDLVKKTVEELKQLIQNHDMIFLLTDSRESRWLPTLLGIFFNKIIINVALGFDTYLIMRYGRQTGDGDQSVESDATGLHKIPGTELGCYFCNDVTAPGNSLKDRTLDQQCTVTRPGVSSVAGALAVELAVSITQHEEGINAPAFYKIGPQSNINFSEEQAGILGIIPHSIRGFLSNFTHVLPATPKYNQCIACSNIVLEEYRNKGFEFLLQSFNSSKHLENLTGLSLLFVDSNYVDVLEIGDEDWES</sequence>
<comment type="caution">
    <text evidence="12">The sequence shown here is derived from an EMBL/GenBank/DDBJ whole genome shotgun (WGS) entry which is preliminary data.</text>
</comment>
<evidence type="ECO:0000259" key="10">
    <source>
        <dbReference type="Pfam" id="PF00899"/>
    </source>
</evidence>
<dbReference type="PANTHER" id="PTHR10953:SF3">
    <property type="entry name" value="UBIQUITIN-LIKE MODIFIER-ACTIVATING ENZYME ATG7"/>
    <property type="match status" value="1"/>
</dbReference>
<dbReference type="Gene3D" id="3.40.140.70">
    <property type="entry name" value="Ubiquitin-like modifier-activating enzyme ATG7 N-terminal domain"/>
    <property type="match status" value="1"/>
</dbReference>
<dbReference type="InterPro" id="IPR000594">
    <property type="entry name" value="ThiF_NAD_FAD-bd"/>
</dbReference>
<dbReference type="Pfam" id="PF00899">
    <property type="entry name" value="ThiF"/>
    <property type="match status" value="1"/>
</dbReference>
<keyword evidence="5" id="KW-0653">Protein transport</keyword>
<evidence type="ECO:0000259" key="11">
    <source>
        <dbReference type="Pfam" id="PF16420"/>
    </source>
</evidence>
<dbReference type="InterPro" id="IPR032197">
    <property type="entry name" value="Atg7_N"/>
</dbReference>
<dbReference type="GO" id="GO:0034727">
    <property type="term" value="P:piecemeal microautophagy of the nucleus"/>
    <property type="evidence" value="ECO:0007669"/>
    <property type="project" value="TreeGrafter"/>
</dbReference>
<evidence type="ECO:0000256" key="2">
    <source>
        <dbReference type="ARBA" id="ARBA00017647"/>
    </source>
</evidence>
<name>A0A482VW36_ASBVE</name>
<protein>
    <recommendedName>
        <fullName evidence="2">Ubiquitin-like modifier-activating enzyme ATG7</fullName>
    </recommendedName>
    <alternativeName>
        <fullName evidence="7 9">ATG12-activating enzyme E1 ATG7</fullName>
    </alternativeName>
    <alternativeName>
        <fullName evidence="8">Autophagy-related protein 7</fullName>
    </alternativeName>
    <alternativeName>
        <fullName evidence="3">Ubiquitin-like modifier-activating enzyme atg7</fullName>
    </alternativeName>
</protein>
<dbReference type="GO" id="GO:0006995">
    <property type="term" value="P:cellular response to nitrogen starvation"/>
    <property type="evidence" value="ECO:0007669"/>
    <property type="project" value="TreeGrafter"/>
</dbReference>
<evidence type="ECO:0000256" key="8">
    <source>
        <dbReference type="ARBA" id="ARBA00030242"/>
    </source>
</evidence>
<evidence type="ECO:0000256" key="4">
    <source>
        <dbReference type="ARBA" id="ARBA00022448"/>
    </source>
</evidence>
<feature type="domain" description="THIF-type NAD/FAD binding fold" evidence="10">
    <location>
        <begin position="243"/>
        <end position="497"/>
    </location>
</feature>
<dbReference type="OrthoDB" id="338614at2759"/>